<evidence type="ECO:0000313" key="2">
    <source>
        <dbReference type="EMBL" id="CAK5272956.1"/>
    </source>
</evidence>
<feature type="region of interest" description="Disordered" evidence="1">
    <location>
        <begin position="160"/>
        <end position="185"/>
    </location>
</feature>
<feature type="compositionally biased region" description="Basic residues" evidence="1">
    <location>
        <begin position="172"/>
        <end position="185"/>
    </location>
</feature>
<evidence type="ECO:0000256" key="1">
    <source>
        <dbReference type="SAM" id="MobiDB-lite"/>
    </source>
</evidence>
<feature type="region of interest" description="Disordered" evidence="1">
    <location>
        <begin position="54"/>
        <end position="79"/>
    </location>
</feature>
<name>A0AAD2HDN1_9AGAR</name>
<proteinExistence type="predicted"/>
<protein>
    <submittedName>
        <fullName evidence="2">Uncharacterized protein</fullName>
    </submittedName>
</protein>
<reference evidence="2" key="1">
    <citation type="submission" date="2023-11" db="EMBL/GenBank/DDBJ databases">
        <authorList>
            <person name="De Vega J J."/>
            <person name="De Vega J J."/>
        </authorList>
    </citation>
    <scope>NUCLEOTIDE SEQUENCE</scope>
</reference>
<feature type="region of interest" description="Disordered" evidence="1">
    <location>
        <begin position="1"/>
        <end position="39"/>
    </location>
</feature>
<comment type="caution">
    <text evidence="2">The sequence shown here is derived from an EMBL/GenBank/DDBJ whole genome shotgun (WGS) entry which is preliminary data.</text>
</comment>
<accession>A0AAD2HDN1</accession>
<dbReference type="AlphaFoldDB" id="A0AAD2HDN1"/>
<dbReference type="Proteomes" id="UP001295794">
    <property type="component" value="Unassembled WGS sequence"/>
</dbReference>
<keyword evidence="3" id="KW-1185">Reference proteome</keyword>
<sequence>MSRSAHHLEYASPLVRAPSPASTVGSVHGPDQTSDDGLDDRAFERKMEEKLKLRQPLHEEEIANKEPLIRRPGTAREERDLSERIIRELRAKVTEIEDNELFEQTMLRGSQAGIEQYTIPTDVDAVMLSMMPQPGTSLTLEQQQMTNGPWNQVQGVYQFEGLNGPATPSKTPAKRATKGKGKSRK</sequence>
<gene>
    <name evidence="2" type="ORF">MYCIT1_LOCUS18980</name>
</gene>
<evidence type="ECO:0000313" key="3">
    <source>
        <dbReference type="Proteomes" id="UP001295794"/>
    </source>
</evidence>
<dbReference type="EMBL" id="CAVNYO010000189">
    <property type="protein sequence ID" value="CAK5272956.1"/>
    <property type="molecule type" value="Genomic_DNA"/>
</dbReference>
<organism evidence="2 3">
    <name type="scientific">Mycena citricolor</name>
    <dbReference type="NCBI Taxonomy" id="2018698"/>
    <lineage>
        <taxon>Eukaryota</taxon>
        <taxon>Fungi</taxon>
        <taxon>Dikarya</taxon>
        <taxon>Basidiomycota</taxon>
        <taxon>Agaricomycotina</taxon>
        <taxon>Agaricomycetes</taxon>
        <taxon>Agaricomycetidae</taxon>
        <taxon>Agaricales</taxon>
        <taxon>Marasmiineae</taxon>
        <taxon>Mycenaceae</taxon>
        <taxon>Mycena</taxon>
    </lineage>
</organism>